<accession>A0A0F8X357</accession>
<sequence length="28" mass="2962">LHGILVTRAAITGEVATDDYTVSLTSEE</sequence>
<dbReference type="EMBL" id="LAZR01061566">
    <property type="protein sequence ID" value="KKK63333.1"/>
    <property type="molecule type" value="Genomic_DNA"/>
</dbReference>
<dbReference type="AlphaFoldDB" id="A0A0F8X357"/>
<name>A0A0F8X357_9ZZZZ</name>
<organism evidence="1">
    <name type="scientific">marine sediment metagenome</name>
    <dbReference type="NCBI Taxonomy" id="412755"/>
    <lineage>
        <taxon>unclassified sequences</taxon>
        <taxon>metagenomes</taxon>
        <taxon>ecological metagenomes</taxon>
    </lineage>
</organism>
<gene>
    <name evidence="1" type="ORF">LCGC14_2995320</name>
</gene>
<protein>
    <submittedName>
        <fullName evidence="1">Uncharacterized protein</fullName>
    </submittedName>
</protein>
<feature type="non-terminal residue" evidence="1">
    <location>
        <position position="1"/>
    </location>
</feature>
<comment type="caution">
    <text evidence="1">The sequence shown here is derived from an EMBL/GenBank/DDBJ whole genome shotgun (WGS) entry which is preliminary data.</text>
</comment>
<evidence type="ECO:0000313" key="1">
    <source>
        <dbReference type="EMBL" id="KKK63333.1"/>
    </source>
</evidence>
<reference evidence="1" key="1">
    <citation type="journal article" date="2015" name="Nature">
        <title>Complex archaea that bridge the gap between prokaryotes and eukaryotes.</title>
        <authorList>
            <person name="Spang A."/>
            <person name="Saw J.H."/>
            <person name="Jorgensen S.L."/>
            <person name="Zaremba-Niedzwiedzka K."/>
            <person name="Martijn J."/>
            <person name="Lind A.E."/>
            <person name="van Eijk R."/>
            <person name="Schleper C."/>
            <person name="Guy L."/>
            <person name="Ettema T.J."/>
        </authorList>
    </citation>
    <scope>NUCLEOTIDE SEQUENCE</scope>
</reference>
<proteinExistence type="predicted"/>